<dbReference type="Gene3D" id="3.40.190.10">
    <property type="entry name" value="Periplasmic binding protein-like II"/>
    <property type="match status" value="2"/>
</dbReference>
<dbReference type="InterPro" id="IPR011852">
    <property type="entry name" value="TRAP_TAXI"/>
</dbReference>
<dbReference type="PANTHER" id="PTHR42941:SF1">
    <property type="entry name" value="SLL1037 PROTEIN"/>
    <property type="match status" value="1"/>
</dbReference>
<keyword evidence="2" id="KW-0812">Transmembrane</keyword>
<dbReference type="EMBL" id="QYYD01000003">
    <property type="protein sequence ID" value="RJF77068.1"/>
    <property type="molecule type" value="Genomic_DNA"/>
</dbReference>
<dbReference type="RefSeq" id="WP_119855319.1">
    <property type="nucleotide sequence ID" value="NZ_QYYD01000003.1"/>
</dbReference>
<feature type="transmembrane region" description="Helical" evidence="2">
    <location>
        <begin position="39"/>
        <end position="59"/>
    </location>
</feature>
<evidence type="ECO:0000256" key="1">
    <source>
        <dbReference type="SAM" id="MobiDB-lite"/>
    </source>
</evidence>
<dbReference type="SUPFAM" id="SSF53850">
    <property type="entry name" value="Periplasmic binding protein-like II"/>
    <property type="match status" value="1"/>
</dbReference>
<dbReference type="PANTHER" id="PTHR42941">
    <property type="entry name" value="SLL1037 PROTEIN"/>
    <property type="match status" value="1"/>
</dbReference>
<proteinExistence type="predicted"/>
<dbReference type="OrthoDB" id="252197at2"/>
<dbReference type="Pfam" id="PF16868">
    <property type="entry name" value="NMT1_3"/>
    <property type="match status" value="1"/>
</dbReference>
<keyword evidence="2" id="KW-1133">Transmembrane helix</keyword>
<comment type="caution">
    <text evidence="3">The sequence shown here is derived from an EMBL/GenBank/DDBJ whole genome shotgun (WGS) entry which is preliminary data.</text>
</comment>
<name>A0A418VLN3_RHOPL</name>
<evidence type="ECO:0000256" key="2">
    <source>
        <dbReference type="SAM" id="Phobius"/>
    </source>
</evidence>
<evidence type="ECO:0000313" key="3">
    <source>
        <dbReference type="EMBL" id="RJF77068.1"/>
    </source>
</evidence>
<reference evidence="3 4" key="1">
    <citation type="submission" date="2018-09" db="EMBL/GenBank/DDBJ databases">
        <title>Draft genome sequence of Rhodopseudomonas palustris 2.1.18.</title>
        <authorList>
            <person name="Robertson S.L."/>
            <person name="Meyer T.E."/>
            <person name="Kyndt J.A."/>
        </authorList>
    </citation>
    <scope>NUCLEOTIDE SEQUENCE [LARGE SCALE GENOMIC DNA]</scope>
    <source>
        <strain evidence="3 4">2.1.18</strain>
    </source>
</reference>
<feature type="transmembrane region" description="Helical" evidence="2">
    <location>
        <begin position="363"/>
        <end position="385"/>
    </location>
</feature>
<gene>
    <name evidence="3" type="ORF">D4Q52_04365</name>
</gene>
<protein>
    <submittedName>
        <fullName evidence="3">TAXI family TRAP transporter solute-binding subunit</fullName>
    </submittedName>
</protein>
<keyword evidence="2" id="KW-0472">Membrane</keyword>
<sequence length="481" mass="51105">MEFRRATATLPPARSTGGSETLDPYLQPAPRPVRRRMRLITLAAILALIGAVSAAYYFAMRPATLKIAVGPPAGDDVRLIQALAQVFSRERNTVRIRPIVTDGPAASASALRADAADLAVIRGDLPVPRNARSVAVLHKNLAVLWAPGRAGGKRKKTPGITAITELVGKRVGVIGRTEANAGLLRVILQQYGVDPSKVENVQLAVGDVPDAVQNRKVDAFLAAGPLNSKVISEALAATASSGHEPVFLGIDSSEALVANHPTYEAATIPAGAFGGGPVRPSDDIKTISFSHYIVARDGVADSTIATFTQQLFTARQTVMTENPLAAKIETPDTDKDAVIPVQPGAAAYVDGDEKSFLDRYSDLIWFSLMGLSATGSIGAWFASYLRKDERISNASQRDRLLDMLASARRCDSCDELDAMQTEADAILRDALNCYENGAIDSAALTAFSIALEQFHNAVADRKTLLAAVPPAPLRPARPQAV</sequence>
<dbReference type="AlphaFoldDB" id="A0A418VLN3"/>
<evidence type="ECO:0000313" key="4">
    <source>
        <dbReference type="Proteomes" id="UP000285523"/>
    </source>
</evidence>
<organism evidence="3 4">
    <name type="scientific">Rhodopseudomonas palustris</name>
    <dbReference type="NCBI Taxonomy" id="1076"/>
    <lineage>
        <taxon>Bacteria</taxon>
        <taxon>Pseudomonadati</taxon>
        <taxon>Pseudomonadota</taxon>
        <taxon>Alphaproteobacteria</taxon>
        <taxon>Hyphomicrobiales</taxon>
        <taxon>Nitrobacteraceae</taxon>
        <taxon>Rhodopseudomonas</taxon>
    </lineage>
</organism>
<dbReference type="Proteomes" id="UP000285523">
    <property type="component" value="Unassembled WGS sequence"/>
</dbReference>
<dbReference type="NCBIfam" id="TIGR02122">
    <property type="entry name" value="TRAP_TAXI"/>
    <property type="match status" value="1"/>
</dbReference>
<accession>A0A418VLN3</accession>
<feature type="region of interest" description="Disordered" evidence="1">
    <location>
        <begin position="1"/>
        <end position="28"/>
    </location>
</feature>